<name>A0A1P8MRY0_9RHOB</name>
<dbReference type="PANTHER" id="PTHR40257">
    <property type="match status" value="1"/>
</dbReference>
<dbReference type="InterPro" id="IPR010753">
    <property type="entry name" value="DUF1330"/>
</dbReference>
<sequence>MTHIDPTRDQFDAFKGLRRDTPIEMLNLVRFNDLANYPGDHELARDGLTGTQAYALYGKHSGPVLAKVGGTILWRGGFETALIGPADEAWDAMFIARYPNSAAFLAMVTDPDYKRAVVHRQAAVKTSRLIRCRPADGGATFG</sequence>
<dbReference type="Proteomes" id="UP000186336">
    <property type="component" value="Chromosome"/>
</dbReference>
<feature type="domain" description="DUF1330" evidence="1">
    <location>
        <begin position="50"/>
        <end position="127"/>
    </location>
</feature>
<dbReference type="OrthoDB" id="8909581at2"/>
<evidence type="ECO:0000313" key="3">
    <source>
        <dbReference type="Proteomes" id="UP000186336"/>
    </source>
</evidence>
<dbReference type="AlphaFoldDB" id="A0A1P8MRY0"/>
<dbReference type="PANTHER" id="PTHR40257:SF1">
    <property type="entry name" value="DUF1330 DOMAIN-CONTAINING PROTEIN"/>
    <property type="match status" value="1"/>
</dbReference>
<accession>A0A1P8MRY0</accession>
<keyword evidence="3" id="KW-1185">Reference proteome</keyword>
<dbReference type="SUPFAM" id="SSF54909">
    <property type="entry name" value="Dimeric alpha+beta barrel"/>
    <property type="match status" value="1"/>
</dbReference>
<dbReference type="EMBL" id="CP019312">
    <property type="protein sequence ID" value="APX10811.1"/>
    <property type="molecule type" value="Genomic_DNA"/>
</dbReference>
<dbReference type="InterPro" id="IPR011008">
    <property type="entry name" value="Dimeric_a/b-barrel"/>
</dbReference>
<gene>
    <name evidence="2" type="ORF">BWR18_03215</name>
</gene>
<organism evidence="2 3">
    <name type="scientific">Tateyamaria omphalii</name>
    <dbReference type="NCBI Taxonomy" id="299262"/>
    <lineage>
        <taxon>Bacteria</taxon>
        <taxon>Pseudomonadati</taxon>
        <taxon>Pseudomonadota</taxon>
        <taxon>Alphaproteobacteria</taxon>
        <taxon>Rhodobacterales</taxon>
        <taxon>Roseobacteraceae</taxon>
        <taxon>Tateyamaria</taxon>
    </lineage>
</organism>
<proteinExistence type="predicted"/>
<dbReference type="Gene3D" id="3.30.70.100">
    <property type="match status" value="1"/>
</dbReference>
<dbReference type="KEGG" id="tom:BWR18_03215"/>
<evidence type="ECO:0000313" key="2">
    <source>
        <dbReference type="EMBL" id="APX10811.1"/>
    </source>
</evidence>
<protein>
    <submittedName>
        <fullName evidence="2">DUF1330 domain-containing protein</fullName>
    </submittedName>
</protein>
<dbReference type="STRING" id="299262.BWR18_03215"/>
<evidence type="ECO:0000259" key="1">
    <source>
        <dbReference type="Pfam" id="PF07045"/>
    </source>
</evidence>
<reference evidence="2 3" key="1">
    <citation type="submission" date="2017-01" db="EMBL/GenBank/DDBJ databases">
        <title>Complete genome of Tateyamaria omphalii DOK1-4 isolated from seawater in Dokdo.</title>
        <authorList>
            <person name="Kim J.H."/>
            <person name="Chi W.-J."/>
        </authorList>
    </citation>
    <scope>NUCLEOTIDE SEQUENCE [LARGE SCALE GENOMIC DNA]</scope>
    <source>
        <strain evidence="2 3">DOK1-4</strain>
    </source>
</reference>
<dbReference type="RefSeq" id="WP_076626678.1">
    <property type="nucleotide sequence ID" value="NZ_CP019312.1"/>
</dbReference>
<dbReference type="Pfam" id="PF07045">
    <property type="entry name" value="DUF1330"/>
    <property type="match status" value="1"/>
</dbReference>